<evidence type="ECO:0000259" key="5">
    <source>
        <dbReference type="PROSITE" id="PS51387"/>
    </source>
</evidence>
<comment type="similarity">
    <text evidence="1">Belongs to the oxygen-dependent FAD-linked oxidoreductase family.</text>
</comment>
<dbReference type="PANTHER" id="PTHR42973:SF22">
    <property type="entry name" value="FAD-BINDING PCMH-TYPE DOMAIN-CONTAINING PROTEIN-RELATED"/>
    <property type="match status" value="1"/>
</dbReference>
<protein>
    <submittedName>
        <fullName evidence="6">Putative FAD-binding domain-containing protein</fullName>
    </submittedName>
</protein>
<dbReference type="OMA" id="YGWTCDS"/>
<dbReference type="InterPro" id="IPR016169">
    <property type="entry name" value="FAD-bd_PCMH_sub2"/>
</dbReference>
<evidence type="ECO:0000256" key="2">
    <source>
        <dbReference type="ARBA" id="ARBA00022630"/>
    </source>
</evidence>
<dbReference type="InterPro" id="IPR006094">
    <property type="entry name" value="Oxid_FAD_bind_N"/>
</dbReference>
<keyword evidence="7" id="KW-1185">Reference proteome</keyword>
<dbReference type="EMBL" id="DF977479">
    <property type="protein sequence ID" value="GAP88933.2"/>
    <property type="molecule type" value="Genomic_DNA"/>
</dbReference>
<evidence type="ECO:0000313" key="7">
    <source>
        <dbReference type="Proteomes" id="UP000054516"/>
    </source>
</evidence>
<organism evidence="6">
    <name type="scientific">Rosellinia necatrix</name>
    <name type="common">White root-rot fungus</name>
    <dbReference type="NCBI Taxonomy" id="77044"/>
    <lineage>
        <taxon>Eukaryota</taxon>
        <taxon>Fungi</taxon>
        <taxon>Dikarya</taxon>
        <taxon>Ascomycota</taxon>
        <taxon>Pezizomycotina</taxon>
        <taxon>Sordariomycetes</taxon>
        <taxon>Xylariomycetidae</taxon>
        <taxon>Xylariales</taxon>
        <taxon>Xylariaceae</taxon>
        <taxon>Rosellinia</taxon>
    </lineage>
</organism>
<dbReference type="PROSITE" id="PS51387">
    <property type="entry name" value="FAD_PCMH"/>
    <property type="match status" value="1"/>
</dbReference>
<dbReference type="Gene3D" id="3.30.465.10">
    <property type="match status" value="1"/>
</dbReference>
<evidence type="ECO:0000256" key="4">
    <source>
        <dbReference type="ARBA" id="ARBA00023002"/>
    </source>
</evidence>
<reference evidence="6" key="1">
    <citation type="submission" date="2016-03" db="EMBL/GenBank/DDBJ databases">
        <title>Draft genome sequence of Rosellinia necatrix.</title>
        <authorList>
            <person name="Kanematsu S."/>
        </authorList>
    </citation>
    <scope>NUCLEOTIDE SEQUENCE [LARGE SCALE GENOMIC DNA]</scope>
    <source>
        <strain evidence="6">W97</strain>
    </source>
</reference>
<dbReference type="OrthoDB" id="2151789at2759"/>
<dbReference type="InterPro" id="IPR050416">
    <property type="entry name" value="FAD-linked_Oxidoreductase"/>
</dbReference>
<dbReference type="InterPro" id="IPR036318">
    <property type="entry name" value="FAD-bd_PCMH-like_sf"/>
</dbReference>
<name>A0A1W2TKX6_ROSNE</name>
<proteinExistence type="inferred from homology"/>
<feature type="domain" description="FAD-binding PCMH-type" evidence="5">
    <location>
        <begin position="45"/>
        <end position="219"/>
    </location>
</feature>
<dbReference type="InterPro" id="IPR012951">
    <property type="entry name" value="BBE"/>
</dbReference>
<keyword evidence="3" id="KW-0274">FAD</keyword>
<dbReference type="InterPro" id="IPR016166">
    <property type="entry name" value="FAD-bd_PCMH"/>
</dbReference>
<accession>A0A1W2TKX6</accession>
<dbReference type="Pfam" id="PF01565">
    <property type="entry name" value="FAD_binding_4"/>
    <property type="match status" value="1"/>
</dbReference>
<dbReference type="PANTHER" id="PTHR42973">
    <property type="entry name" value="BINDING OXIDOREDUCTASE, PUTATIVE (AFU_ORTHOLOGUE AFUA_1G17690)-RELATED"/>
    <property type="match status" value="1"/>
</dbReference>
<keyword evidence="2" id="KW-0285">Flavoprotein</keyword>
<dbReference type="GO" id="GO:0071949">
    <property type="term" value="F:FAD binding"/>
    <property type="evidence" value="ECO:0007669"/>
    <property type="project" value="InterPro"/>
</dbReference>
<dbReference type="Pfam" id="PF08031">
    <property type="entry name" value="BBE"/>
    <property type="match status" value="1"/>
</dbReference>
<gene>
    <name evidence="6" type="ORF">SAMD00023353_3400030</name>
</gene>
<dbReference type="AlphaFoldDB" id="A0A1W2TKX6"/>
<dbReference type="SUPFAM" id="SSF56176">
    <property type="entry name" value="FAD-binding/transporter-associated domain-like"/>
    <property type="match status" value="1"/>
</dbReference>
<dbReference type="STRING" id="77044.A0A1W2TKX6"/>
<evidence type="ECO:0000256" key="1">
    <source>
        <dbReference type="ARBA" id="ARBA00005466"/>
    </source>
</evidence>
<sequence>MTSPAIAANMTCCHALSSLLEGMVSYPASTAYEASLASYFTLQQAGIHPECIVSPNTAHDVSRIMQVVTGDSQAPCAFAVRSGGHSTNPGASNIQEGFTIDLRGLAGIELNPDRSSVTVGSGNTWGSLYSYLDPWSLSVVGGRSYSVGVGGVITGGGISYFSPRYGWACDTVANFEVVLANGSIINVNQQQNTDLLWALRGGTNNFGIITSMELLSFPQEGLWGGTSFHAPSTKDQEIDALSRFSSGPYDEYASLIGTFRYDKTGSSIINSMEYTRVDERPQVFQEFFQIPALNKTFGIANMTSLSSGTEAMQSIGERASYATVTIHPTAEAINTTVRAWNESLAMIQDVTGIAWALVLEPLPPSIYLRHAKENALGLEDRQNKPLMVVLLSVTWSDVGDDNRVTLAMKSLISRIERDVGDLDALDPYLYLNYAAAWQDPIRSYGQSNLAKLAEIRKAYDPGNLFTDYVPGGFKIPRIPEDLGFRM</sequence>
<dbReference type="Proteomes" id="UP000054516">
    <property type="component" value="Unassembled WGS sequence"/>
</dbReference>
<dbReference type="GO" id="GO:0016491">
    <property type="term" value="F:oxidoreductase activity"/>
    <property type="evidence" value="ECO:0007669"/>
    <property type="project" value="UniProtKB-KW"/>
</dbReference>
<evidence type="ECO:0000256" key="3">
    <source>
        <dbReference type="ARBA" id="ARBA00022827"/>
    </source>
</evidence>
<evidence type="ECO:0000313" key="6">
    <source>
        <dbReference type="EMBL" id="GAP88933.2"/>
    </source>
</evidence>
<keyword evidence="4" id="KW-0560">Oxidoreductase</keyword>